<comment type="caution">
    <text evidence="2">The sequence shown here is derived from an EMBL/GenBank/DDBJ whole genome shotgun (WGS) entry which is preliminary data.</text>
</comment>
<reference evidence="2 3" key="1">
    <citation type="submission" date="2019-05" db="EMBL/GenBank/DDBJ databases">
        <title>Emergence of the Ug99 lineage of the wheat stem rust pathogen through somatic hybridization.</title>
        <authorList>
            <person name="Li F."/>
            <person name="Upadhyaya N.M."/>
            <person name="Sperschneider J."/>
            <person name="Matny O."/>
            <person name="Nguyen-Phuc H."/>
            <person name="Mago R."/>
            <person name="Raley C."/>
            <person name="Miller M.E."/>
            <person name="Silverstein K.A.T."/>
            <person name="Henningsen E."/>
            <person name="Hirsch C.D."/>
            <person name="Visser B."/>
            <person name="Pretorius Z.A."/>
            <person name="Steffenson B.J."/>
            <person name="Schwessinger B."/>
            <person name="Dodds P.N."/>
            <person name="Figueroa M."/>
        </authorList>
    </citation>
    <scope>NUCLEOTIDE SEQUENCE [LARGE SCALE GENOMIC DNA]</scope>
    <source>
        <strain evidence="2 3">Ug99</strain>
    </source>
</reference>
<gene>
    <name evidence="2" type="ORF">PGTUg99_009254</name>
</gene>
<dbReference type="AlphaFoldDB" id="A0A5B0S3V1"/>
<evidence type="ECO:0000313" key="3">
    <source>
        <dbReference type="Proteomes" id="UP000325313"/>
    </source>
</evidence>
<accession>A0A5B0S3V1</accession>
<dbReference type="Proteomes" id="UP000325313">
    <property type="component" value="Unassembled WGS sequence"/>
</dbReference>
<dbReference type="EMBL" id="VDEP01000080">
    <property type="protein sequence ID" value="KAA1132442.1"/>
    <property type="molecule type" value="Genomic_DNA"/>
</dbReference>
<protein>
    <submittedName>
        <fullName evidence="2">Uncharacterized protein</fullName>
    </submittedName>
</protein>
<evidence type="ECO:0000313" key="2">
    <source>
        <dbReference type="EMBL" id="KAA1132442.1"/>
    </source>
</evidence>
<proteinExistence type="predicted"/>
<feature type="region of interest" description="Disordered" evidence="1">
    <location>
        <begin position="86"/>
        <end position="106"/>
    </location>
</feature>
<name>A0A5B0S3V1_PUCGR</name>
<organism evidence="2 3">
    <name type="scientific">Puccinia graminis f. sp. tritici</name>
    <dbReference type="NCBI Taxonomy" id="56615"/>
    <lineage>
        <taxon>Eukaryota</taxon>
        <taxon>Fungi</taxon>
        <taxon>Dikarya</taxon>
        <taxon>Basidiomycota</taxon>
        <taxon>Pucciniomycotina</taxon>
        <taxon>Pucciniomycetes</taxon>
        <taxon>Pucciniales</taxon>
        <taxon>Pucciniaceae</taxon>
        <taxon>Puccinia</taxon>
    </lineage>
</organism>
<evidence type="ECO:0000256" key="1">
    <source>
        <dbReference type="SAM" id="MobiDB-lite"/>
    </source>
</evidence>
<sequence length="106" mass="12242">MFHSMQVDSGKKRVHQSHKNKLTLQSLQMFCRMANGKDILNTDQTNIGLNQLKKEDSYKQGLKKFGTEIQTKDEHLGRLRLHFPKASNEEEVNIDAEEEPGVEQDM</sequence>
<feature type="compositionally biased region" description="Acidic residues" evidence="1">
    <location>
        <begin position="89"/>
        <end position="106"/>
    </location>
</feature>